<feature type="domain" description="C2H2-type" evidence="1">
    <location>
        <begin position="15"/>
        <end position="35"/>
    </location>
</feature>
<dbReference type="InterPro" id="IPR007263">
    <property type="entry name" value="DCC1-like"/>
</dbReference>
<evidence type="ECO:0000259" key="1">
    <source>
        <dbReference type="PROSITE" id="PS00028"/>
    </source>
</evidence>
<proteinExistence type="predicted"/>
<dbReference type="PANTHER" id="PTHR33639">
    <property type="entry name" value="THIOL-DISULFIDE OXIDOREDUCTASE DCC"/>
    <property type="match status" value="1"/>
</dbReference>
<organism evidence="2 3">
    <name type="scientific">Luteolibacter luteus</name>
    <dbReference type="NCBI Taxonomy" id="2728835"/>
    <lineage>
        <taxon>Bacteria</taxon>
        <taxon>Pseudomonadati</taxon>
        <taxon>Verrucomicrobiota</taxon>
        <taxon>Verrucomicrobiia</taxon>
        <taxon>Verrucomicrobiales</taxon>
        <taxon>Verrucomicrobiaceae</taxon>
        <taxon>Luteolibacter</taxon>
    </lineage>
</organism>
<dbReference type="Pfam" id="PF04134">
    <property type="entry name" value="DCC1-like"/>
    <property type="match status" value="1"/>
</dbReference>
<gene>
    <name evidence="2" type="ORF">HHL09_13400</name>
</gene>
<sequence length="138" mass="15711">MKGREQLVVAFDGECLMCSRGVRFLAERDRHQRLHFVPLQSSMGREMEQRAGTEKLSTMIVKRGDQVLARSEGILSVLQALGGIWAVLARMARIFPRVLRDAVYDFIAARRHRWFGKGDVCSLPSEALRQRLIDGEQV</sequence>
<dbReference type="RefSeq" id="WP_169455136.1">
    <property type="nucleotide sequence ID" value="NZ_CP051774.1"/>
</dbReference>
<dbReference type="AlphaFoldDB" id="A0A858RJ39"/>
<dbReference type="PANTHER" id="PTHR33639:SF2">
    <property type="entry name" value="DUF393 DOMAIN-CONTAINING PROTEIN"/>
    <property type="match status" value="1"/>
</dbReference>
<name>A0A858RJ39_9BACT</name>
<dbReference type="InterPro" id="IPR013087">
    <property type="entry name" value="Znf_C2H2_type"/>
</dbReference>
<dbReference type="EMBL" id="CP051774">
    <property type="protein sequence ID" value="QJE96735.1"/>
    <property type="molecule type" value="Genomic_DNA"/>
</dbReference>
<protein>
    <submittedName>
        <fullName evidence="2">DUF393 domain-containing protein</fullName>
    </submittedName>
</protein>
<keyword evidence="3" id="KW-1185">Reference proteome</keyword>
<dbReference type="KEGG" id="luo:HHL09_13400"/>
<dbReference type="Proteomes" id="UP000501812">
    <property type="component" value="Chromosome"/>
</dbReference>
<dbReference type="InterPro" id="IPR052927">
    <property type="entry name" value="DCC_oxidoreductase"/>
</dbReference>
<reference evidence="2 3" key="1">
    <citation type="submission" date="2020-04" db="EMBL/GenBank/DDBJ databases">
        <title>Luteolibacter sp. G-1-1-1 isolated from soil.</title>
        <authorList>
            <person name="Dahal R.H."/>
        </authorList>
    </citation>
    <scope>NUCLEOTIDE SEQUENCE [LARGE SCALE GENOMIC DNA]</scope>
    <source>
        <strain evidence="2 3">G-1-1-1</strain>
    </source>
</reference>
<dbReference type="GO" id="GO:0015035">
    <property type="term" value="F:protein-disulfide reductase activity"/>
    <property type="evidence" value="ECO:0007669"/>
    <property type="project" value="InterPro"/>
</dbReference>
<evidence type="ECO:0000313" key="2">
    <source>
        <dbReference type="EMBL" id="QJE96735.1"/>
    </source>
</evidence>
<dbReference type="PROSITE" id="PS00028">
    <property type="entry name" value="ZINC_FINGER_C2H2_1"/>
    <property type="match status" value="1"/>
</dbReference>
<accession>A0A858RJ39</accession>
<evidence type="ECO:0000313" key="3">
    <source>
        <dbReference type="Proteomes" id="UP000501812"/>
    </source>
</evidence>